<evidence type="ECO:0000313" key="1">
    <source>
        <dbReference type="EMBL" id="KST66609.1"/>
    </source>
</evidence>
<dbReference type="InterPro" id="IPR058084">
    <property type="entry name" value="Slr1658-like"/>
</dbReference>
<gene>
    <name evidence="1" type="ORF">BC008_43080</name>
</gene>
<name>A0A0V7ZQC2_9CYAN</name>
<sequence length="189" mass="21508">MFGCFVDKPSNQDHLTLSFAPSAIPLQKRWRNNGLSADFVANYLCTFFPNNDDISTSENHHLEVKSAVSYVANELFENAMKYCDEKASYPITFHVRLETDKILLFIDNSVIPAQAEKFKEFIRELLDSDPNELYIEQLEKNAEQDDNTSSGLGFITMMTDYSAKLAWKFQTIEQASPVMAVTTMVELPV</sequence>
<dbReference type="InterPro" id="IPR046239">
    <property type="entry name" value="DUF6272"/>
</dbReference>
<dbReference type="AlphaFoldDB" id="A0A0V7ZQC2"/>
<dbReference type="NCBIfam" id="NF047703">
    <property type="entry name" value="slr1658_superfam"/>
    <property type="match status" value="1"/>
</dbReference>
<comment type="caution">
    <text evidence="1">The sequence shown here is derived from an EMBL/GenBank/DDBJ whole genome shotgun (WGS) entry which is preliminary data.</text>
</comment>
<dbReference type="EMBL" id="LMTZ01000096">
    <property type="protein sequence ID" value="KST66609.1"/>
    <property type="molecule type" value="Genomic_DNA"/>
</dbReference>
<accession>A0A0V7ZQC2</accession>
<organism evidence="1 2">
    <name type="scientific">Mastigocoleus testarum BC008</name>
    <dbReference type="NCBI Taxonomy" id="371196"/>
    <lineage>
        <taxon>Bacteria</taxon>
        <taxon>Bacillati</taxon>
        <taxon>Cyanobacteriota</taxon>
        <taxon>Cyanophyceae</taxon>
        <taxon>Nostocales</taxon>
        <taxon>Hapalosiphonaceae</taxon>
        <taxon>Mastigocoleus</taxon>
    </lineage>
</organism>
<proteinExistence type="predicted"/>
<dbReference type="Proteomes" id="UP000053372">
    <property type="component" value="Unassembled WGS sequence"/>
</dbReference>
<dbReference type="Pfam" id="PF19788">
    <property type="entry name" value="DUF6272"/>
    <property type="match status" value="1"/>
</dbReference>
<evidence type="ECO:0000313" key="2">
    <source>
        <dbReference type="Proteomes" id="UP000053372"/>
    </source>
</evidence>
<protein>
    <recommendedName>
        <fullName evidence="3">ATP-binding protein</fullName>
    </recommendedName>
</protein>
<keyword evidence="2" id="KW-1185">Reference proteome</keyword>
<reference evidence="1 2" key="1">
    <citation type="journal article" date="2015" name="Genome Announc.">
        <title>Draft Genome of the Euendolithic (true boring) Cyanobacterium Mastigocoleus testarum strain BC008.</title>
        <authorList>
            <person name="Guida B.S."/>
            <person name="Garcia-Pichel F."/>
        </authorList>
    </citation>
    <scope>NUCLEOTIDE SEQUENCE [LARGE SCALE GENOMIC DNA]</scope>
    <source>
        <strain evidence="1 2">BC008</strain>
    </source>
</reference>
<evidence type="ECO:0008006" key="3">
    <source>
        <dbReference type="Google" id="ProtNLM"/>
    </source>
</evidence>